<dbReference type="Pfam" id="PF01321">
    <property type="entry name" value="Creatinase_N"/>
    <property type="match status" value="1"/>
</dbReference>
<feature type="domain" description="Creatinase N-terminal" evidence="1">
    <location>
        <begin position="29"/>
        <end position="119"/>
    </location>
</feature>
<dbReference type="Gene3D" id="3.40.350.10">
    <property type="entry name" value="Creatinase/prolidase N-terminal domain"/>
    <property type="match status" value="1"/>
</dbReference>
<protein>
    <submittedName>
        <fullName evidence="2">Aminopeptidase P family N-terminal domain-containing protein</fullName>
    </submittedName>
</protein>
<dbReference type="GO" id="GO:0004177">
    <property type="term" value="F:aminopeptidase activity"/>
    <property type="evidence" value="ECO:0007669"/>
    <property type="project" value="UniProtKB-KW"/>
</dbReference>
<reference evidence="2 3" key="1">
    <citation type="submission" date="2020-10" db="EMBL/GenBank/DDBJ databases">
        <title>Nocardioides sp. isolated from sludge.</title>
        <authorList>
            <person name="Zhang X."/>
        </authorList>
    </citation>
    <scope>NUCLEOTIDE SEQUENCE [LARGE SCALE GENOMIC DNA]</scope>
    <source>
        <strain evidence="2 3">Y6</strain>
    </source>
</reference>
<evidence type="ECO:0000259" key="1">
    <source>
        <dbReference type="Pfam" id="PF01321"/>
    </source>
</evidence>
<evidence type="ECO:0000313" key="3">
    <source>
        <dbReference type="Proteomes" id="UP000756387"/>
    </source>
</evidence>
<keyword evidence="2" id="KW-0031">Aminopeptidase</keyword>
<name>A0ABR9RY26_9ACTN</name>
<dbReference type="InterPro" id="IPR000587">
    <property type="entry name" value="Creatinase_N"/>
</dbReference>
<dbReference type="InterPro" id="IPR029149">
    <property type="entry name" value="Creatin/AminoP/Spt16_N"/>
</dbReference>
<feature type="non-terminal residue" evidence="2">
    <location>
        <position position="130"/>
    </location>
</feature>
<gene>
    <name evidence="2" type="ORF">IEQ44_15615</name>
</gene>
<evidence type="ECO:0000313" key="2">
    <source>
        <dbReference type="EMBL" id="MBE7326070.1"/>
    </source>
</evidence>
<keyword evidence="3" id="KW-1185">Reference proteome</keyword>
<accession>A0ABR9RY26</accession>
<sequence>GSSAEKELEAIKPMAHLIQPILEEEYNVRIKKACLLMQAENASALYLNAGSSLVYFTGTHWHPSERMVGAILLKNGDLHYIAPNFERGTINDFMVIEGEIRCWEEHESPFALYKSILQSNGVKKGTVLID</sequence>
<keyword evidence="2" id="KW-0645">Protease</keyword>
<organism evidence="2 3">
    <name type="scientific">Nocardioides malaquae</name>
    <dbReference type="NCBI Taxonomy" id="2773426"/>
    <lineage>
        <taxon>Bacteria</taxon>
        <taxon>Bacillati</taxon>
        <taxon>Actinomycetota</taxon>
        <taxon>Actinomycetes</taxon>
        <taxon>Propionibacteriales</taxon>
        <taxon>Nocardioidaceae</taxon>
        <taxon>Nocardioides</taxon>
    </lineage>
</organism>
<proteinExistence type="predicted"/>
<comment type="caution">
    <text evidence="2">The sequence shown here is derived from an EMBL/GenBank/DDBJ whole genome shotgun (WGS) entry which is preliminary data.</text>
</comment>
<keyword evidence="2" id="KW-0378">Hydrolase</keyword>
<feature type="non-terminal residue" evidence="2">
    <location>
        <position position="1"/>
    </location>
</feature>
<dbReference type="SUPFAM" id="SSF53092">
    <property type="entry name" value="Creatinase/prolidase N-terminal domain"/>
    <property type="match status" value="1"/>
</dbReference>
<dbReference type="EMBL" id="JADCSA010000121">
    <property type="protein sequence ID" value="MBE7326070.1"/>
    <property type="molecule type" value="Genomic_DNA"/>
</dbReference>
<dbReference type="Proteomes" id="UP000756387">
    <property type="component" value="Unassembled WGS sequence"/>
</dbReference>